<evidence type="ECO:0000256" key="6">
    <source>
        <dbReference type="ARBA" id="ARBA00023125"/>
    </source>
</evidence>
<dbReference type="InterPro" id="IPR027417">
    <property type="entry name" value="P-loop_NTPase"/>
</dbReference>
<evidence type="ECO:0000256" key="5">
    <source>
        <dbReference type="ARBA" id="ARBA00022840"/>
    </source>
</evidence>
<dbReference type="GO" id="GO:0043138">
    <property type="term" value="F:3'-5' DNA helicase activity"/>
    <property type="evidence" value="ECO:0007669"/>
    <property type="project" value="UniProtKB-EC"/>
</dbReference>
<dbReference type="Proteomes" id="UP000177354">
    <property type="component" value="Unassembled WGS sequence"/>
</dbReference>
<evidence type="ECO:0000256" key="2">
    <source>
        <dbReference type="ARBA" id="ARBA00022741"/>
    </source>
</evidence>
<dbReference type="Gene3D" id="3.40.50.300">
    <property type="entry name" value="P-loop containing nucleotide triphosphate hydrolases"/>
    <property type="match status" value="3"/>
</dbReference>
<name>A0A1F5Z6U7_9BACT</name>
<evidence type="ECO:0000256" key="3">
    <source>
        <dbReference type="ARBA" id="ARBA00022801"/>
    </source>
</evidence>
<evidence type="ECO:0000313" key="15">
    <source>
        <dbReference type="Proteomes" id="UP000177354"/>
    </source>
</evidence>
<dbReference type="GO" id="GO:0005829">
    <property type="term" value="C:cytosol"/>
    <property type="evidence" value="ECO:0007669"/>
    <property type="project" value="TreeGrafter"/>
</dbReference>
<dbReference type="PANTHER" id="PTHR11070">
    <property type="entry name" value="UVRD / RECB / PCRA DNA HELICASE FAMILY MEMBER"/>
    <property type="match status" value="1"/>
</dbReference>
<evidence type="ECO:0000256" key="8">
    <source>
        <dbReference type="ARBA" id="ARBA00034617"/>
    </source>
</evidence>
<evidence type="ECO:0000256" key="9">
    <source>
        <dbReference type="ARBA" id="ARBA00034808"/>
    </source>
</evidence>
<dbReference type="InterPro" id="IPR013986">
    <property type="entry name" value="DExx_box_DNA_helicase_dom_sf"/>
</dbReference>
<comment type="catalytic activity">
    <reaction evidence="10">
        <text>ATP + H2O = ADP + phosphate + H(+)</text>
        <dbReference type="Rhea" id="RHEA:13065"/>
        <dbReference type="ChEBI" id="CHEBI:15377"/>
        <dbReference type="ChEBI" id="CHEBI:15378"/>
        <dbReference type="ChEBI" id="CHEBI:30616"/>
        <dbReference type="ChEBI" id="CHEBI:43474"/>
        <dbReference type="ChEBI" id="CHEBI:456216"/>
        <dbReference type="EC" id="5.6.2.4"/>
    </reaction>
</comment>
<dbReference type="GO" id="GO:0005524">
    <property type="term" value="F:ATP binding"/>
    <property type="evidence" value="ECO:0007669"/>
    <property type="project" value="UniProtKB-UniRule"/>
</dbReference>
<dbReference type="Pfam" id="PF00580">
    <property type="entry name" value="UvrD-helicase"/>
    <property type="match status" value="1"/>
</dbReference>
<dbReference type="CDD" id="cd17932">
    <property type="entry name" value="DEXQc_UvrD"/>
    <property type="match status" value="1"/>
</dbReference>
<keyword evidence="3 11" id="KW-0378">Hydrolase</keyword>
<keyword evidence="5 11" id="KW-0067">ATP-binding</keyword>
<dbReference type="CDD" id="cd18807">
    <property type="entry name" value="SF1_C_UvrD"/>
    <property type="match status" value="1"/>
</dbReference>
<dbReference type="Gene3D" id="1.10.486.10">
    <property type="entry name" value="PCRA, domain 4"/>
    <property type="match status" value="2"/>
</dbReference>
<dbReference type="InterPro" id="IPR014016">
    <property type="entry name" value="UvrD-like_ATP-bd"/>
</dbReference>
<accession>A0A1F5Z6U7</accession>
<evidence type="ECO:0000256" key="10">
    <source>
        <dbReference type="ARBA" id="ARBA00048988"/>
    </source>
</evidence>
<dbReference type="Gene3D" id="1.10.10.160">
    <property type="match status" value="1"/>
</dbReference>
<organism evidence="14 15">
    <name type="scientific">Candidatus Gottesmanbacteria bacterium RIFCSPHIGHO2_01_FULL_40_15</name>
    <dbReference type="NCBI Taxonomy" id="1798376"/>
    <lineage>
        <taxon>Bacteria</taxon>
        <taxon>Candidatus Gottesmaniibacteriota</taxon>
    </lineage>
</organism>
<dbReference type="Pfam" id="PF13361">
    <property type="entry name" value="UvrD_C"/>
    <property type="match status" value="2"/>
</dbReference>
<evidence type="ECO:0000259" key="13">
    <source>
        <dbReference type="PROSITE" id="PS51217"/>
    </source>
</evidence>
<dbReference type="InterPro" id="IPR014017">
    <property type="entry name" value="DNA_helicase_UvrD-like_C"/>
</dbReference>
<proteinExistence type="inferred from homology"/>
<dbReference type="GO" id="GO:0016887">
    <property type="term" value="F:ATP hydrolysis activity"/>
    <property type="evidence" value="ECO:0007669"/>
    <property type="project" value="RHEA"/>
</dbReference>
<comment type="similarity">
    <text evidence="1">Belongs to the helicase family. UvrD subfamily.</text>
</comment>
<feature type="domain" description="UvrD-like helicase ATP-binding" evidence="12">
    <location>
        <begin position="16"/>
        <end position="300"/>
    </location>
</feature>
<keyword evidence="4 11" id="KW-0347">Helicase</keyword>
<evidence type="ECO:0000256" key="1">
    <source>
        <dbReference type="ARBA" id="ARBA00009922"/>
    </source>
</evidence>
<feature type="domain" description="UvrD-like helicase C-terminal" evidence="13">
    <location>
        <begin position="301"/>
        <end position="528"/>
    </location>
</feature>
<feature type="binding site" evidence="11">
    <location>
        <begin position="37"/>
        <end position="44"/>
    </location>
    <ligand>
        <name>ATP</name>
        <dbReference type="ChEBI" id="CHEBI:30616"/>
    </ligand>
</feature>
<evidence type="ECO:0000256" key="7">
    <source>
        <dbReference type="ARBA" id="ARBA00023235"/>
    </source>
</evidence>
<dbReference type="GO" id="GO:0000725">
    <property type="term" value="P:recombinational repair"/>
    <property type="evidence" value="ECO:0007669"/>
    <property type="project" value="TreeGrafter"/>
</dbReference>
<dbReference type="EMBL" id="MFJF01000005">
    <property type="protein sequence ID" value="OGG08113.1"/>
    <property type="molecule type" value="Genomic_DNA"/>
</dbReference>
<comment type="caution">
    <text evidence="14">The sequence shown here is derived from an EMBL/GenBank/DDBJ whole genome shotgun (WGS) entry which is preliminary data.</text>
</comment>
<comment type="catalytic activity">
    <reaction evidence="8">
        <text>Couples ATP hydrolysis with the unwinding of duplex DNA by translocating in the 3'-5' direction.</text>
        <dbReference type="EC" id="5.6.2.4"/>
    </reaction>
</comment>
<reference evidence="14 15" key="1">
    <citation type="journal article" date="2016" name="Nat. Commun.">
        <title>Thousands of microbial genomes shed light on interconnected biogeochemical processes in an aquifer system.</title>
        <authorList>
            <person name="Anantharaman K."/>
            <person name="Brown C.T."/>
            <person name="Hug L.A."/>
            <person name="Sharon I."/>
            <person name="Castelle C.J."/>
            <person name="Probst A.J."/>
            <person name="Thomas B.C."/>
            <person name="Singh A."/>
            <person name="Wilkins M.J."/>
            <person name="Karaoz U."/>
            <person name="Brodie E.L."/>
            <person name="Williams K.H."/>
            <person name="Hubbard S.S."/>
            <person name="Banfield J.F."/>
        </authorList>
    </citation>
    <scope>NUCLEOTIDE SEQUENCE [LARGE SCALE GENOMIC DNA]</scope>
</reference>
<evidence type="ECO:0000313" key="14">
    <source>
        <dbReference type="EMBL" id="OGG08113.1"/>
    </source>
</evidence>
<dbReference type="InterPro" id="IPR000212">
    <property type="entry name" value="DNA_helicase_UvrD/REP"/>
</dbReference>
<dbReference type="PANTHER" id="PTHR11070:SF2">
    <property type="entry name" value="ATP-DEPENDENT DNA HELICASE SRS2"/>
    <property type="match status" value="1"/>
</dbReference>
<sequence length="612" mass="70822">MLLYKFNCTMRQKILNSLNKEQNEAVFETEGPVLILAGAGSGKTRVLTYKVAYLISEKNIPAENILMVTFTNKAAREMKDRLEKLTGIQRSKIKNNLPVTSTYHSFCARILRREGKHLGISANFVIYDDLDTKEAISQAMEKLSIDKKSVSPQALAATIANAKNELISYSEYQQMARGFFQETAARVYPVYQNILRENSALDFEDLIYLTVELFRKQPLILSYYQQQFRYILVDEFQDTNRAQYILTQMLAQKSKNITVVGDASQSIYAWRGADFRNILNFKKDYMKVKIFNLEKNYRSTQIILDAANAVISKNKSHPVLNLWTDKISGERITVYNAANEHDEANFIINNLDDENLSGTAILYRTNAQSRIIEEGLLHQGIPYELVGGTRFYERKEIKDVLAYIRLYVNTADSVSLKRARKIGKRRTEDFFKLKESLNNKSEPVDTLTLLDKIVESTKYLSLYDKNNPEELARLENIKELRSVADEFPKINEFLETVALIEKEYSPDHPALKKNNQKVTLMTLHAAKGLEFERVFIIGMEEGLFPHSMSLFDQYELEEERRLCYVGITRAKNKLFLTYARRRLYFGQRMSNMISRFINELPENLTETINNFI</sequence>
<gene>
    <name evidence="14" type="ORF">A2777_01870</name>
</gene>
<keyword evidence="7" id="KW-0413">Isomerase</keyword>
<keyword evidence="2 11" id="KW-0547">Nucleotide-binding</keyword>
<dbReference type="PROSITE" id="PS51217">
    <property type="entry name" value="UVRD_HELICASE_CTER"/>
    <property type="match status" value="1"/>
</dbReference>
<keyword evidence="6" id="KW-0238">DNA-binding</keyword>
<dbReference type="EC" id="5.6.2.4" evidence="9"/>
<evidence type="ECO:0000256" key="4">
    <source>
        <dbReference type="ARBA" id="ARBA00022806"/>
    </source>
</evidence>
<dbReference type="PROSITE" id="PS51198">
    <property type="entry name" value="UVRD_HELICASE_ATP_BIND"/>
    <property type="match status" value="1"/>
</dbReference>
<dbReference type="GO" id="GO:0033202">
    <property type="term" value="C:DNA helicase complex"/>
    <property type="evidence" value="ECO:0007669"/>
    <property type="project" value="TreeGrafter"/>
</dbReference>
<dbReference type="SUPFAM" id="SSF52540">
    <property type="entry name" value="P-loop containing nucleoside triphosphate hydrolases"/>
    <property type="match status" value="1"/>
</dbReference>
<protein>
    <recommendedName>
        <fullName evidence="9">DNA 3'-5' helicase</fullName>
        <ecNumber evidence="9">5.6.2.4</ecNumber>
    </recommendedName>
</protein>
<evidence type="ECO:0000259" key="12">
    <source>
        <dbReference type="PROSITE" id="PS51198"/>
    </source>
</evidence>
<dbReference type="AlphaFoldDB" id="A0A1F5Z6U7"/>
<dbReference type="GO" id="GO:0003677">
    <property type="term" value="F:DNA binding"/>
    <property type="evidence" value="ECO:0007669"/>
    <property type="project" value="UniProtKB-KW"/>
</dbReference>
<evidence type="ECO:0000256" key="11">
    <source>
        <dbReference type="PROSITE-ProRule" id="PRU00560"/>
    </source>
</evidence>